<keyword evidence="3" id="KW-1185">Reference proteome</keyword>
<dbReference type="RefSeq" id="XP_002502932.1">
    <property type="nucleotide sequence ID" value="XM_002502886.1"/>
</dbReference>
<gene>
    <name evidence="2" type="ORF">MICPUN_59451</name>
</gene>
<dbReference type="EMBL" id="CP001327">
    <property type="protein sequence ID" value="ACO64190.1"/>
    <property type="molecule type" value="Genomic_DNA"/>
</dbReference>
<protein>
    <submittedName>
        <fullName evidence="2">Uncharacterized protein</fullName>
    </submittedName>
</protein>
<dbReference type="InParanoid" id="C1E8P7"/>
<proteinExistence type="predicted"/>
<name>C1E8P7_MICCC</name>
<accession>C1E8P7</accession>
<sequence length="178" mass="18424">MRRADRHGDWLSGASRNPSASTGVWSSGDSSEPKGFFLDPALFHFLLASGCSAESEARTTGGDWTGLGAGASAAFSSESPVASAASSGPLFEYDASSSLSFSALSRSTFAACLSLRACTPPRRFSDSNCSLALLRFFSVRVSRALIVARLFASTASALASADSWISAAASLFTASTMH</sequence>
<feature type="compositionally biased region" description="Polar residues" evidence="1">
    <location>
        <begin position="14"/>
        <end position="27"/>
    </location>
</feature>
<dbReference type="GeneID" id="8244220"/>
<organism evidence="2 3">
    <name type="scientific">Micromonas commoda (strain RCC299 / NOUM17 / CCMP2709)</name>
    <name type="common">Picoplanktonic green alga</name>
    <dbReference type="NCBI Taxonomy" id="296587"/>
    <lineage>
        <taxon>Eukaryota</taxon>
        <taxon>Viridiplantae</taxon>
        <taxon>Chlorophyta</taxon>
        <taxon>Mamiellophyceae</taxon>
        <taxon>Mamiellales</taxon>
        <taxon>Mamiellaceae</taxon>
        <taxon>Micromonas</taxon>
    </lineage>
</organism>
<evidence type="ECO:0000313" key="2">
    <source>
        <dbReference type="EMBL" id="ACO64190.1"/>
    </source>
</evidence>
<feature type="region of interest" description="Disordered" evidence="1">
    <location>
        <begin position="1"/>
        <end position="27"/>
    </location>
</feature>
<dbReference type="Proteomes" id="UP000002009">
    <property type="component" value="Chromosome 6"/>
</dbReference>
<reference evidence="2 3" key="1">
    <citation type="journal article" date="2009" name="Science">
        <title>Green evolution and dynamic adaptations revealed by genomes of the marine picoeukaryotes Micromonas.</title>
        <authorList>
            <person name="Worden A.Z."/>
            <person name="Lee J.H."/>
            <person name="Mock T."/>
            <person name="Rouze P."/>
            <person name="Simmons M.P."/>
            <person name="Aerts A.L."/>
            <person name="Allen A.E."/>
            <person name="Cuvelier M.L."/>
            <person name="Derelle E."/>
            <person name="Everett M.V."/>
            <person name="Foulon E."/>
            <person name="Grimwood J."/>
            <person name="Gundlach H."/>
            <person name="Henrissat B."/>
            <person name="Napoli C."/>
            <person name="McDonald S.M."/>
            <person name="Parker M.S."/>
            <person name="Rombauts S."/>
            <person name="Salamov A."/>
            <person name="Von Dassow P."/>
            <person name="Badger J.H."/>
            <person name="Coutinho P.M."/>
            <person name="Demir E."/>
            <person name="Dubchak I."/>
            <person name="Gentemann C."/>
            <person name="Eikrem W."/>
            <person name="Gready J.E."/>
            <person name="John U."/>
            <person name="Lanier W."/>
            <person name="Lindquist E.A."/>
            <person name="Lucas S."/>
            <person name="Mayer K.F."/>
            <person name="Moreau H."/>
            <person name="Not F."/>
            <person name="Otillar R."/>
            <person name="Panaud O."/>
            <person name="Pangilinan J."/>
            <person name="Paulsen I."/>
            <person name="Piegu B."/>
            <person name="Poliakov A."/>
            <person name="Robbens S."/>
            <person name="Schmutz J."/>
            <person name="Toulza E."/>
            <person name="Wyss T."/>
            <person name="Zelensky A."/>
            <person name="Zhou K."/>
            <person name="Armbrust E.V."/>
            <person name="Bhattacharya D."/>
            <person name="Goodenough U.W."/>
            <person name="Van de Peer Y."/>
            <person name="Grigoriev I.V."/>
        </authorList>
    </citation>
    <scope>NUCLEOTIDE SEQUENCE [LARGE SCALE GENOMIC DNA]</scope>
    <source>
        <strain evidence="3">RCC299 / NOUM17</strain>
    </source>
</reference>
<dbReference type="AlphaFoldDB" id="C1E8P7"/>
<dbReference type="KEGG" id="mis:MICPUN_59451"/>
<evidence type="ECO:0000256" key="1">
    <source>
        <dbReference type="SAM" id="MobiDB-lite"/>
    </source>
</evidence>
<evidence type="ECO:0000313" key="3">
    <source>
        <dbReference type="Proteomes" id="UP000002009"/>
    </source>
</evidence>